<dbReference type="CDD" id="cd18886">
    <property type="entry name" value="NUDIX_MutT_Nudt1"/>
    <property type="match status" value="1"/>
</dbReference>
<dbReference type="EMBL" id="JAENIL010000043">
    <property type="protein sequence ID" value="MBK1879243.1"/>
    <property type="molecule type" value="Genomic_DNA"/>
</dbReference>
<dbReference type="SUPFAM" id="SSF55811">
    <property type="entry name" value="Nudix"/>
    <property type="match status" value="1"/>
</dbReference>
<dbReference type="InterPro" id="IPR015797">
    <property type="entry name" value="NUDIX_hydrolase-like_dom_sf"/>
</dbReference>
<comment type="cofactor">
    <cofactor evidence="1">
        <name>Mg(2+)</name>
        <dbReference type="ChEBI" id="CHEBI:18420"/>
    </cofactor>
</comment>
<name>A0A934S5C2_9BACT</name>
<keyword evidence="5" id="KW-1185">Reference proteome</keyword>
<dbReference type="PROSITE" id="PS51462">
    <property type="entry name" value="NUDIX"/>
    <property type="match status" value="1"/>
</dbReference>
<dbReference type="Pfam" id="PF00293">
    <property type="entry name" value="NUDIX"/>
    <property type="match status" value="1"/>
</dbReference>
<reference evidence="4" key="1">
    <citation type="submission" date="2021-01" db="EMBL/GenBank/DDBJ databases">
        <title>Modified the classification status of verrucomicrobia.</title>
        <authorList>
            <person name="Feng X."/>
        </authorList>
    </citation>
    <scope>NUCLEOTIDE SEQUENCE</scope>
    <source>
        <strain evidence="4">KCTC 13126</strain>
    </source>
</reference>
<keyword evidence="2" id="KW-0378">Hydrolase</keyword>
<accession>A0A934S5C2</accession>
<evidence type="ECO:0000259" key="3">
    <source>
        <dbReference type="PROSITE" id="PS51462"/>
    </source>
</evidence>
<dbReference type="PANTHER" id="PTHR43046">
    <property type="entry name" value="GDP-MANNOSE MANNOSYL HYDROLASE"/>
    <property type="match status" value="1"/>
</dbReference>
<dbReference type="GO" id="GO:0016787">
    <property type="term" value="F:hydrolase activity"/>
    <property type="evidence" value="ECO:0007669"/>
    <property type="project" value="UniProtKB-KW"/>
</dbReference>
<evidence type="ECO:0000313" key="4">
    <source>
        <dbReference type="EMBL" id="MBK1879243.1"/>
    </source>
</evidence>
<dbReference type="PANTHER" id="PTHR43046:SF2">
    <property type="entry name" value="8-OXO-DGTP DIPHOSPHATASE-RELATED"/>
    <property type="match status" value="1"/>
</dbReference>
<sequence length="172" mass="19223">MASPPASPNETSSRYRIGTLLYFQDEGGRLLLINRKRPPNLGAWCAVGGKLEMSTGESPYECAVREAAEEIGVELVASDLALRSILSEKDYEGTGHWLMFVFQVLRPLADLPAEIEEGEFRFFDRRELSGLNIPSLDRQILFERILDEDEVLHILRSDGEDAPLIEESKVGG</sequence>
<feature type="domain" description="Nudix hydrolase" evidence="3">
    <location>
        <begin position="14"/>
        <end position="146"/>
    </location>
</feature>
<dbReference type="AlphaFoldDB" id="A0A934S5C2"/>
<evidence type="ECO:0000313" key="5">
    <source>
        <dbReference type="Proteomes" id="UP000617628"/>
    </source>
</evidence>
<evidence type="ECO:0000256" key="1">
    <source>
        <dbReference type="ARBA" id="ARBA00001946"/>
    </source>
</evidence>
<dbReference type="InterPro" id="IPR000086">
    <property type="entry name" value="NUDIX_hydrolase_dom"/>
</dbReference>
<protein>
    <submittedName>
        <fullName evidence="4">NUDIX domain-containing protein</fullName>
    </submittedName>
</protein>
<organism evidence="4 5">
    <name type="scientific">Pelagicoccus mobilis</name>
    <dbReference type="NCBI Taxonomy" id="415221"/>
    <lineage>
        <taxon>Bacteria</taxon>
        <taxon>Pseudomonadati</taxon>
        <taxon>Verrucomicrobiota</taxon>
        <taxon>Opitutia</taxon>
        <taxon>Puniceicoccales</taxon>
        <taxon>Pelagicoccaceae</taxon>
        <taxon>Pelagicoccus</taxon>
    </lineage>
</organism>
<dbReference type="Gene3D" id="3.90.79.10">
    <property type="entry name" value="Nucleoside Triphosphate Pyrophosphohydrolase"/>
    <property type="match status" value="1"/>
</dbReference>
<gene>
    <name evidence="4" type="ORF">JIN87_20320</name>
</gene>
<dbReference type="Proteomes" id="UP000617628">
    <property type="component" value="Unassembled WGS sequence"/>
</dbReference>
<dbReference type="RefSeq" id="WP_200357456.1">
    <property type="nucleotide sequence ID" value="NZ_JAENIL010000043.1"/>
</dbReference>
<comment type="caution">
    <text evidence="4">The sequence shown here is derived from an EMBL/GenBank/DDBJ whole genome shotgun (WGS) entry which is preliminary data.</text>
</comment>
<proteinExistence type="predicted"/>
<evidence type="ECO:0000256" key="2">
    <source>
        <dbReference type="ARBA" id="ARBA00022801"/>
    </source>
</evidence>